<reference evidence="7 9" key="1">
    <citation type="submission" date="2024-04" db="EMBL/GenBank/DDBJ databases">
        <title>Tritrichomonas musculus Genome.</title>
        <authorList>
            <person name="Alves-Ferreira E."/>
            <person name="Grigg M."/>
            <person name="Lorenzi H."/>
            <person name="Galac M."/>
        </authorList>
    </citation>
    <scope>NUCLEOTIDE SEQUENCE [LARGE SCALE GENOMIC DNA]</scope>
    <source>
        <strain evidence="7 9">EAF2021</strain>
    </source>
</reference>
<evidence type="ECO:0000313" key="8">
    <source>
        <dbReference type="EMBL" id="KAK8852595.1"/>
    </source>
</evidence>
<dbReference type="SUPFAM" id="SSF56112">
    <property type="entry name" value="Protein kinase-like (PK-like)"/>
    <property type="match status" value="1"/>
</dbReference>
<keyword evidence="4" id="KW-0808">Transferase</keyword>
<evidence type="ECO:0000313" key="9">
    <source>
        <dbReference type="Proteomes" id="UP001470230"/>
    </source>
</evidence>
<gene>
    <name evidence="7" type="ORF">M9Y10_016213</name>
    <name evidence="8" type="ORF">M9Y10_017583</name>
</gene>
<evidence type="ECO:0000259" key="6">
    <source>
        <dbReference type="PROSITE" id="PS50011"/>
    </source>
</evidence>
<sequence>MHGIDPKLLDSQDDEEEAKKPLDLNVIRATLASNGYSFLRPIGQGGFSSVFLVYSNQYDLEFVVKVSDYKGSHKDGLSDSNEFDLTEINNLINLNHPNIINMYKYFTDDHYLYIVLEYCQGGSLKDVISKNGRIRSANLYHYCHQILTALKHCHDLQIAHNDIKPANVLIDKNQRLKLADFGLSKSFSSKLYHTDNSTTNDDDHIVDKNGEIKIKHFVGSKPYMAPELLNLTAYDPFKADIWALGVTFYELSTGHLPWKTTDLKQMRLQITVGVFSFQNVKLPSTFCKIIHRMLEVIPTRRPTVDWLLEQPIFNQEHQNNQSNRTSMLNRSMTFNSNLNMARYRSSDRIINYGSLTFVQKNSLTISSSNSENELKASDSSSIGLSDEQPKSPVDSNSPCVSFSPLQPLDDEIPIDSDDEVRDVNEGGPKLGASPRQKKRRSDKKMRSSLPFQKTFL</sequence>
<feature type="compositionally biased region" description="Polar residues" evidence="5">
    <location>
        <begin position="393"/>
        <end position="404"/>
    </location>
</feature>
<dbReference type="PROSITE" id="PS00107">
    <property type="entry name" value="PROTEIN_KINASE_ATP"/>
    <property type="match status" value="1"/>
</dbReference>
<name>A0ABR2GPJ5_9EUKA</name>
<dbReference type="InterPro" id="IPR008271">
    <property type="entry name" value="Ser/Thr_kinase_AS"/>
</dbReference>
<keyword evidence="4" id="KW-0723">Serine/threonine-protein kinase</keyword>
<dbReference type="PROSITE" id="PS00108">
    <property type="entry name" value="PROTEIN_KINASE_ST"/>
    <property type="match status" value="1"/>
</dbReference>
<dbReference type="PANTHER" id="PTHR24362">
    <property type="entry name" value="SERINE/THREONINE-PROTEIN KINASE NEK"/>
    <property type="match status" value="1"/>
</dbReference>
<keyword evidence="4" id="KW-0418">Kinase</keyword>
<dbReference type="EMBL" id="JAPFFF010000192">
    <property type="protein sequence ID" value="KAK8835292.1"/>
    <property type="molecule type" value="Genomic_DNA"/>
</dbReference>
<evidence type="ECO:0000313" key="7">
    <source>
        <dbReference type="EMBL" id="KAK8835292.1"/>
    </source>
</evidence>
<keyword evidence="1 3" id="KW-0547">Nucleotide-binding</keyword>
<evidence type="ECO:0000256" key="4">
    <source>
        <dbReference type="RuleBase" id="RU000304"/>
    </source>
</evidence>
<evidence type="ECO:0000256" key="3">
    <source>
        <dbReference type="PROSITE-ProRule" id="PRU10141"/>
    </source>
</evidence>
<feature type="compositionally biased region" description="Acidic residues" evidence="5">
    <location>
        <begin position="408"/>
        <end position="420"/>
    </location>
</feature>
<dbReference type="SMART" id="SM00220">
    <property type="entry name" value="S_TKc"/>
    <property type="match status" value="1"/>
</dbReference>
<feature type="domain" description="Protein kinase" evidence="6">
    <location>
        <begin position="36"/>
        <end position="313"/>
    </location>
</feature>
<evidence type="ECO:0000256" key="2">
    <source>
        <dbReference type="ARBA" id="ARBA00022840"/>
    </source>
</evidence>
<comment type="similarity">
    <text evidence="4">Belongs to the protein kinase superfamily.</text>
</comment>
<feature type="region of interest" description="Disordered" evidence="5">
    <location>
        <begin position="367"/>
        <end position="456"/>
    </location>
</feature>
<evidence type="ECO:0000256" key="1">
    <source>
        <dbReference type="ARBA" id="ARBA00022741"/>
    </source>
</evidence>
<feature type="binding site" evidence="3">
    <location>
        <position position="65"/>
    </location>
    <ligand>
        <name>ATP</name>
        <dbReference type="ChEBI" id="CHEBI:30616"/>
    </ligand>
</feature>
<dbReference type="PANTHER" id="PTHR24362:SF309">
    <property type="entry name" value="PROTEIN KINASE DOMAIN-CONTAINING PROTEIN"/>
    <property type="match status" value="1"/>
</dbReference>
<dbReference type="Proteomes" id="UP001470230">
    <property type="component" value="Unassembled WGS sequence"/>
</dbReference>
<dbReference type="InterPro" id="IPR017441">
    <property type="entry name" value="Protein_kinase_ATP_BS"/>
</dbReference>
<dbReference type="Pfam" id="PF00069">
    <property type="entry name" value="Pkinase"/>
    <property type="match status" value="1"/>
</dbReference>
<comment type="caution">
    <text evidence="7">The sequence shown here is derived from an EMBL/GenBank/DDBJ whole genome shotgun (WGS) entry which is preliminary data.</text>
</comment>
<proteinExistence type="inferred from homology"/>
<accession>A0ABR2GPJ5</accession>
<keyword evidence="2 3" id="KW-0067">ATP-binding</keyword>
<dbReference type="Gene3D" id="1.10.510.10">
    <property type="entry name" value="Transferase(Phosphotransferase) domain 1"/>
    <property type="match status" value="1"/>
</dbReference>
<dbReference type="PROSITE" id="PS50011">
    <property type="entry name" value="PROTEIN_KINASE_DOM"/>
    <property type="match status" value="1"/>
</dbReference>
<evidence type="ECO:0000256" key="5">
    <source>
        <dbReference type="SAM" id="MobiDB-lite"/>
    </source>
</evidence>
<dbReference type="EMBL" id="JAPFFF010000023">
    <property type="protein sequence ID" value="KAK8852595.1"/>
    <property type="molecule type" value="Genomic_DNA"/>
</dbReference>
<dbReference type="InterPro" id="IPR011009">
    <property type="entry name" value="Kinase-like_dom_sf"/>
</dbReference>
<feature type="compositionally biased region" description="Polar residues" evidence="5">
    <location>
        <begin position="367"/>
        <end position="383"/>
    </location>
</feature>
<protein>
    <recommendedName>
        <fullName evidence="6">Protein kinase domain-containing protein</fullName>
    </recommendedName>
</protein>
<dbReference type="InterPro" id="IPR000719">
    <property type="entry name" value="Prot_kinase_dom"/>
</dbReference>
<keyword evidence="9" id="KW-1185">Reference proteome</keyword>
<organism evidence="7 9">
    <name type="scientific">Tritrichomonas musculus</name>
    <dbReference type="NCBI Taxonomy" id="1915356"/>
    <lineage>
        <taxon>Eukaryota</taxon>
        <taxon>Metamonada</taxon>
        <taxon>Parabasalia</taxon>
        <taxon>Tritrichomonadida</taxon>
        <taxon>Tritrichomonadidae</taxon>
        <taxon>Tritrichomonas</taxon>
    </lineage>
</organism>